<dbReference type="Proteomes" id="UP000257109">
    <property type="component" value="Unassembled WGS sequence"/>
</dbReference>
<dbReference type="EMBL" id="QJKJ01008693">
    <property type="protein sequence ID" value="RDX78931.1"/>
    <property type="molecule type" value="Genomic_DNA"/>
</dbReference>
<gene>
    <name evidence="2" type="ORF">CR513_40707</name>
</gene>
<reference evidence="2" key="1">
    <citation type="submission" date="2018-05" db="EMBL/GenBank/DDBJ databases">
        <title>Draft genome of Mucuna pruriens seed.</title>
        <authorList>
            <person name="Nnadi N.E."/>
            <person name="Vos R."/>
            <person name="Hasami M.H."/>
            <person name="Devisetty U.K."/>
            <person name="Aguiy J.C."/>
        </authorList>
    </citation>
    <scope>NUCLEOTIDE SEQUENCE [LARGE SCALE GENOMIC DNA]</scope>
    <source>
        <strain evidence="2">JCA_2017</strain>
    </source>
</reference>
<comment type="caution">
    <text evidence="2">The sequence shown here is derived from an EMBL/GenBank/DDBJ whole genome shotgun (WGS) entry which is preliminary data.</text>
</comment>
<organism evidence="2 3">
    <name type="scientific">Mucuna pruriens</name>
    <name type="common">Velvet bean</name>
    <name type="synonym">Dolichos pruriens</name>
    <dbReference type="NCBI Taxonomy" id="157652"/>
    <lineage>
        <taxon>Eukaryota</taxon>
        <taxon>Viridiplantae</taxon>
        <taxon>Streptophyta</taxon>
        <taxon>Embryophyta</taxon>
        <taxon>Tracheophyta</taxon>
        <taxon>Spermatophyta</taxon>
        <taxon>Magnoliopsida</taxon>
        <taxon>eudicotyledons</taxon>
        <taxon>Gunneridae</taxon>
        <taxon>Pentapetalae</taxon>
        <taxon>rosids</taxon>
        <taxon>fabids</taxon>
        <taxon>Fabales</taxon>
        <taxon>Fabaceae</taxon>
        <taxon>Papilionoideae</taxon>
        <taxon>50 kb inversion clade</taxon>
        <taxon>NPAAA clade</taxon>
        <taxon>indigoferoid/millettioid clade</taxon>
        <taxon>Phaseoleae</taxon>
        <taxon>Mucuna</taxon>
    </lineage>
</organism>
<keyword evidence="3" id="KW-1185">Reference proteome</keyword>
<sequence>MVKSTGKGTIMVETKKGMRFIKDVLFVPNLKENLLSIGQMTKKGYTNEDTVTQQQQYAVKRLLSLQKKLSLSRDVEVDENATWNWEEEKFVKNISILVQQPQEETKEVAKDLEMLSPSPQ</sequence>
<feature type="domain" description="Retrovirus-related Pol polyprotein from transposon TNT 1-94-like beta-barrel" evidence="1">
    <location>
        <begin position="2"/>
        <end position="45"/>
    </location>
</feature>
<accession>A0A371FKZ2</accession>
<evidence type="ECO:0000313" key="3">
    <source>
        <dbReference type="Proteomes" id="UP000257109"/>
    </source>
</evidence>
<proteinExistence type="predicted"/>
<feature type="non-terminal residue" evidence="2">
    <location>
        <position position="1"/>
    </location>
</feature>
<evidence type="ECO:0000313" key="2">
    <source>
        <dbReference type="EMBL" id="RDX78931.1"/>
    </source>
</evidence>
<dbReference type="AlphaFoldDB" id="A0A371FKZ2"/>
<name>A0A371FKZ2_MUCPR</name>
<evidence type="ECO:0000259" key="1">
    <source>
        <dbReference type="Pfam" id="PF22936"/>
    </source>
</evidence>
<dbReference type="InterPro" id="IPR054722">
    <property type="entry name" value="PolX-like_BBD"/>
</dbReference>
<protein>
    <recommendedName>
        <fullName evidence="1">Retrovirus-related Pol polyprotein from transposon TNT 1-94-like beta-barrel domain-containing protein</fullName>
    </recommendedName>
</protein>
<dbReference type="Pfam" id="PF22936">
    <property type="entry name" value="Pol_BBD"/>
    <property type="match status" value="1"/>
</dbReference>
<dbReference type="OrthoDB" id="1751594at2759"/>